<reference evidence="1 2" key="1">
    <citation type="submission" date="2021-02" db="EMBL/GenBank/DDBJ databases">
        <title>Niveibacterium changnyeongensis HC41.</title>
        <authorList>
            <person name="Kang M."/>
        </authorList>
    </citation>
    <scope>NUCLEOTIDE SEQUENCE [LARGE SCALE GENOMIC DNA]</scope>
    <source>
        <strain evidence="1 2">HC41</strain>
    </source>
</reference>
<evidence type="ECO:0000313" key="2">
    <source>
        <dbReference type="Proteomes" id="UP000663570"/>
    </source>
</evidence>
<dbReference type="Proteomes" id="UP000663570">
    <property type="component" value="Chromosome"/>
</dbReference>
<keyword evidence="2" id="KW-1185">Reference proteome</keyword>
<dbReference type="EMBL" id="CP071060">
    <property type="protein sequence ID" value="QSI77621.1"/>
    <property type="molecule type" value="Genomic_DNA"/>
</dbReference>
<protein>
    <submittedName>
        <fullName evidence="1">Uncharacterized protein</fullName>
    </submittedName>
</protein>
<organism evidence="1 2">
    <name type="scientific">Niveibacterium microcysteis</name>
    <dbReference type="NCBI Taxonomy" id="2811415"/>
    <lineage>
        <taxon>Bacteria</taxon>
        <taxon>Pseudomonadati</taxon>
        <taxon>Pseudomonadota</taxon>
        <taxon>Betaproteobacteria</taxon>
        <taxon>Rhodocyclales</taxon>
        <taxon>Rhodocyclaceae</taxon>
        <taxon>Niveibacterium</taxon>
    </lineage>
</organism>
<sequence>MSTQTQSFEVGHRVRIGHLDAGAAARQAFFNGRTGTLVRKNRLGGNAREAMWYVKVDPDEACASLEALFYASELEPVA</sequence>
<evidence type="ECO:0000313" key="1">
    <source>
        <dbReference type="EMBL" id="QSI77621.1"/>
    </source>
</evidence>
<accession>A0ABX7M7T3</accession>
<proteinExistence type="predicted"/>
<dbReference type="RefSeq" id="WP_172201060.1">
    <property type="nucleotide sequence ID" value="NZ_CP071060.1"/>
</dbReference>
<gene>
    <name evidence="1" type="ORF">JY500_02895</name>
</gene>
<name>A0ABX7M7T3_9RHOO</name>